<keyword evidence="15" id="KW-1185">Reference proteome</keyword>
<sequence>MQATPLPPSDAAPPEAASASAARAAPAPGAVSRLLALTRTRPGPLLIATLAGIAAAILSLTPNLVAYQFSLALLHASLDQDRLIALVGWLIGGTLAGRLCFLASQVSSHLMAADIQTELRRQLLSRLVNVPLGFFQDHSSQKIRQVVIDDVEQLEDGLAHLIPELTSHFIAPLIVIAALFAVDWRLSLASLSSLVLGMVACMLLMRKRHDIAQDFYLNQGKLFKAMTEILRTMPAARLFNSGAAMQDRVEEANGDYVGTAHRWVRGALLPNLVMQVLVSSPLLLLLPLGLWWHQQGSLDLATLCFFVFFTPGLGNLLTKLAGFSNRFVQQQQAFEHLDMLLGAPEQSEGSHTSLPEKITIRCEQVSFSYHQQAVLDNLSLTLHPGTTTALVGGSGSGKSTLVKLLLRHWDVTSGRILLGERPINDYTREALRQNITCIFQENQLFDMSIADNIRLGKPAATEEEVIQAARSAQAHEFIMALPQGYQTVLAQGSTLLSGGEQQRLAIARAILKNAPILLLDEATSQADALNEHRIQLALSALAADKTVLVIAHRLSSIAHADQIVVLEQGRVVEQGPHAALLQQQGRYASLWRMQHAHDITPAQPTSEPSSPALS</sequence>
<evidence type="ECO:0000256" key="11">
    <source>
        <dbReference type="SAM" id="Phobius"/>
    </source>
</evidence>
<comment type="subcellular location">
    <subcellularLocation>
        <location evidence="1">Cell membrane</location>
        <topology evidence="1">Multi-pass membrane protein</topology>
    </subcellularLocation>
</comment>
<dbReference type="PANTHER" id="PTHR24221:SF654">
    <property type="entry name" value="ATP-BINDING CASSETTE SUB-FAMILY B MEMBER 6"/>
    <property type="match status" value="1"/>
</dbReference>
<evidence type="ECO:0000256" key="2">
    <source>
        <dbReference type="ARBA" id="ARBA00022448"/>
    </source>
</evidence>
<evidence type="ECO:0000313" key="15">
    <source>
        <dbReference type="Proteomes" id="UP000214747"/>
    </source>
</evidence>
<dbReference type="Proteomes" id="UP000214747">
    <property type="component" value="Unassembled WGS sequence"/>
</dbReference>
<evidence type="ECO:0000256" key="7">
    <source>
        <dbReference type="ARBA" id="ARBA00022967"/>
    </source>
</evidence>
<evidence type="ECO:0000259" key="12">
    <source>
        <dbReference type="PROSITE" id="PS50893"/>
    </source>
</evidence>
<evidence type="ECO:0000256" key="10">
    <source>
        <dbReference type="ARBA" id="ARBA00023136"/>
    </source>
</evidence>
<dbReference type="InterPro" id="IPR036640">
    <property type="entry name" value="ABC1_TM_sf"/>
</dbReference>
<keyword evidence="4 11" id="KW-0812">Transmembrane</keyword>
<dbReference type="Gene3D" id="1.20.1560.10">
    <property type="entry name" value="ABC transporter type 1, transmembrane domain"/>
    <property type="match status" value="1"/>
</dbReference>
<keyword evidence="6 14" id="KW-0067">ATP-binding</keyword>
<evidence type="ECO:0000256" key="8">
    <source>
        <dbReference type="ARBA" id="ARBA00022989"/>
    </source>
</evidence>
<feature type="transmembrane region" description="Helical" evidence="11">
    <location>
        <begin position="165"/>
        <end position="182"/>
    </location>
</feature>
<dbReference type="Pfam" id="PF00664">
    <property type="entry name" value="ABC_membrane"/>
    <property type="match status" value="1"/>
</dbReference>
<keyword evidence="3" id="KW-1003">Cell membrane</keyword>
<dbReference type="EMBL" id="NJGV01000005">
    <property type="protein sequence ID" value="OWY35622.1"/>
    <property type="molecule type" value="Genomic_DNA"/>
</dbReference>
<keyword evidence="5" id="KW-0547">Nucleotide-binding</keyword>
<feature type="domain" description="ABC transmembrane type-1" evidence="13">
    <location>
        <begin position="46"/>
        <end position="329"/>
    </location>
</feature>
<proteinExistence type="predicted"/>
<evidence type="ECO:0000313" key="14">
    <source>
        <dbReference type="EMBL" id="OWY35622.1"/>
    </source>
</evidence>
<feature type="domain" description="ABC transporter" evidence="12">
    <location>
        <begin position="360"/>
        <end position="593"/>
    </location>
</feature>
<dbReference type="InterPro" id="IPR003439">
    <property type="entry name" value="ABC_transporter-like_ATP-bd"/>
</dbReference>
<feature type="transmembrane region" description="Helical" evidence="11">
    <location>
        <begin position="43"/>
        <end position="62"/>
    </location>
</feature>
<dbReference type="GO" id="GO:0005524">
    <property type="term" value="F:ATP binding"/>
    <property type="evidence" value="ECO:0007669"/>
    <property type="project" value="UniProtKB-KW"/>
</dbReference>
<evidence type="ECO:0000256" key="3">
    <source>
        <dbReference type="ARBA" id="ARBA00022475"/>
    </source>
</evidence>
<keyword evidence="8 11" id="KW-1133">Transmembrane helix</keyword>
<dbReference type="InterPro" id="IPR003593">
    <property type="entry name" value="AAA+_ATPase"/>
</dbReference>
<dbReference type="PROSITE" id="PS00211">
    <property type="entry name" value="ABC_TRANSPORTER_1"/>
    <property type="match status" value="1"/>
</dbReference>
<dbReference type="GO" id="GO:0005886">
    <property type="term" value="C:plasma membrane"/>
    <property type="evidence" value="ECO:0007669"/>
    <property type="project" value="UniProtKB-SubCell"/>
</dbReference>
<evidence type="ECO:0000256" key="6">
    <source>
        <dbReference type="ARBA" id="ARBA00022840"/>
    </source>
</evidence>
<dbReference type="GO" id="GO:0034040">
    <property type="term" value="F:ATPase-coupled lipid transmembrane transporter activity"/>
    <property type="evidence" value="ECO:0007669"/>
    <property type="project" value="TreeGrafter"/>
</dbReference>
<keyword evidence="2" id="KW-0813">Transport</keyword>
<keyword evidence="9" id="KW-0445">Lipid transport</keyword>
<dbReference type="GO" id="GO:0016887">
    <property type="term" value="F:ATP hydrolysis activity"/>
    <property type="evidence" value="ECO:0007669"/>
    <property type="project" value="InterPro"/>
</dbReference>
<dbReference type="InterPro" id="IPR017871">
    <property type="entry name" value="ABC_transporter-like_CS"/>
</dbReference>
<dbReference type="InterPro" id="IPR027417">
    <property type="entry name" value="P-loop_NTPase"/>
</dbReference>
<dbReference type="FunFam" id="3.40.50.300:FF:000221">
    <property type="entry name" value="Multidrug ABC transporter ATP-binding protein"/>
    <property type="match status" value="1"/>
</dbReference>
<dbReference type="RefSeq" id="WP_088754510.1">
    <property type="nucleotide sequence ID" value="NZ_NJGV01000005.1"/>
</dbReference>
<organism evidence="14 15">
    <name type="scientific">Herbaspirillum aquaticum</name>
    <dbReference type="NCBI Taxonomy" id="568783"/>
    <lineage>
        <taxon>Bacteria</taxon>
        <taxon>Pseudomonadati</taxon>
        <taxon>Pseudomonadota</taxon>
        <taxon>Betaproteobacteria</taxon>
        <taxon>Burkholderiales</taxon>
        <taxon>Oxalobacteraceae</taxon>
        <taxon>Herbaspirillum</taxon>
    </lineage>
</organism>
<dbReference type="SUPFAM" id="SSF90123">
    <property type="entry name" value="ABC transporter transmembrane region"/>
    <property type="match status" value="1"/>
</dbReference>
<dbReference type="InterPro" id="IPR039421">
    <property type="entry name" value="Type_1_exporter"/>
</dbReference>
<dbReference type="GO" id="GO:0140359">
    <property type="term" value="F:ABC-type transporter activity"/>
    <property type="evidence" value="ECO:0007669"/>
    <property type="project" value="InterPro"/>
</dbReference>
<protein>
    <submittedName>
        <fullName evidence="14">ABC transporter ATP-binding protein</fullName>
    </submittedName>
</protein>
<keyword evidence="7" id="KW-1278">Translocase</keyword>
<dbReference type="InterPro" id="IPR011527">
    <property type="entry name" value="ABC1_TM_dom"/>
</dbReference>
<evidence type="ECO:0000256" key="4">
    <source>
        <dbReference type="ARBA" id="ARBA00022692"/>
    </source>
</evidence>
<feature type="transmembrane region" description="Helical" evidence="11">
    <location>
        <begin position="188"/>
        <end position="205"/>
    </location>
</feature>
<feature type="transmembrane region" description="Helical" evidence="11">
    <location>
        <begin position="298"/>
        <end position="317"/>
    </location>
</feature>
<feature type="transmembrane region" description="Helical" evidence="11">
    <location>
        <begin position="272"/>
        <end position="292"/>
    </location>
</feature>
<evidence type="ECO:0000256" key="5">
    <source>
        <dbReference type="ARBA" id="ARBA00022741"/>
    </source>
</evidence>
<feature type="transmembrane region" description="Helical" evidence="11">
    <location>
        <begin position="82"/>
        <end position="101"/>
    </location>
</feature>
<dbReference type="PROSITE" id="PS50929">
    <property type="entry name" value="ABC_TM1F"/>
    <property type="match status" value="1"/>
</dbReference>
<reference evidence="14 15" key="1">
    <citation type="journal article" date="2010" name="Int. J. Syst. Evol. Microbiol.">
        <title>Reclassification of Herbaspirillum putei as a later heterotypic synonym of Herbaspirillum huttiense, with the description of H. huttiense subsp. huttiense subsp. nov. and H. huttiense subsp. putei subsp. nov., comb. nov., and description of Herbaspirillum aquaticum sp. nov.</title>
        <authorList>
            <person name="Dobritsa A.P."/>
            <person name="Reddy M.C."/>
            <person name="Samadpour M."/>
        </authorList>
    </citation>
    <scope>NUCLEOTIDE SEQUENCE [LARGE SCALE GENOMIC DNA]</scope>
    <source>
        <strain evidence="14 15">IEH 4430</strain>
    </source>
</reference>
<dbReference type="SMART" id="SM00382">
    <property type="entry name" value="AAA"/>
    <property type="match status" value="1"/>
</dbReference>
<evidence type="ECO:0000259" key="13">
    <source>
        <dbReference type="PROSITE" id="PS50929"/>
    </source>
</evidence>
<dbReference type="PROSITE" id="PS50893">
    <property type="entry name" value="ABC_TRANSPORTER_2"/>
    <property type="match status" value="1"/>
</dbReference>
<evidence type="ECO:0000256" key="1">
    <source>
        <dbReference type="ARBA" id="ARBA00004651"/>
    </source>
</evidence>
<dbReference type="Gene3D" id="3.40.50.300">
    <property type="entry name" value="P-loop containing nucleotide triphosphate hydrolases"/>
    <property type="match status" value="1"/>
</dbReference>
<accession>A0A225SXD6</accession>
<keyword evidence="10 11" id="KW-0472">Membrane</keyword>
<dbReference type="PANTHER" id="PTHR24221">
    <property type="entry name" value="ATP-BINDING CASSETTE SUB-FAMILY B"/>
    <property type="match status" value="1"/>
</dbReference>
<dbReference type="SUPFAM" id="SSF52540">
    <property type="entry name" value="P-loop containing nucleoside triphosphate hydrolases"/>
    <property type="match status" value="1"/>
</dbReference>
<dbReference type="Pfam" id="PF00005">
    <property type="entry name" value="ABC_tran"/>
    <property type="match status" value="1"/>
</dbReference>
<name>A0A225SXD6_9BURK</name>
<gene>
    <name evidence="14" type="ORF">CEJ45_07375</name>
</gene>
<evidence type="ECO:0000256" key="9">
    <source>
        <dbReference type="ARBA" id="ARBA00023055"/>
    </source>
</evidence>
<comment type="caution">
    <text evidence="14">The sequence shown here is derived from an EMBL/GenBank/DDBJ whole genome shotgun (WGS) entry which is preliminary data.</text>
</comment>
<dbReference type="AlphaFoldDB" id="A0A225SXD6"/>